<proteinExistence type="inferred from homology"/>
<accession>I1A4G0</accession>
<keyword evidence="11" id="KW-1185">Reference proteome</keyword>
<dbReference type="InterPro" id="IPR003593">
    <property type="entry name" value="AAA+_ATPase"/>
</dbReference>
<dbReference type="PANTHER" id="PTHR11669">
    <property type="entry name" value="REPLICATION FACTOR C / DNA POLYMERASE III GAMMA-TAU SUBUNIT"/>
    <property type="match status" value="1"/>
</dbReference>
<gene>
    <name evidence="8" type="primary">dnaX</name>
    <name evidence="10" type="ORF">MCANUFG4_02770</name>
</gene>
<dbReference type="InterPro" id="IPR027417">
    <property type="entry name" value="P-loop_NTPase"/>
</dbReference>
<dbReference type="OrthoDB" id="9810148at2"/>
<dbReference type="RefSeq" id="WP_004797250.1">
    <property type="nucleotide sequence ID" value="NZ_AJFU01000006.1"/>
</dbReference>
<evidence type="ECO:0000256" key="4">
    <source>
        <dbReference type="ARBA" id="ARBA00022833"/>
    </source>
</evidence>
<keyword evidence="2" id="KW-0479">Metal-binding</keyword>
<dbReference type="EC" id="2.7.7.7" evidence="8"/>
<keyword evidence="3 8" id="KW-0547">Nucleotide-binding</keyword>
<comment type="function">
    <text evidence="8">DNA polymerase III is a complex, multichain enzyme responsible for most of the replicative synthesis in bacteria. This DNA polymerase also exhibits 3' to 5' exonuclease activity.</text>
</comment>
<dbReference type="CDD" id="cd00009">
    <property type="entry name" value="AAA"/>
    <property type="match status" value="1"/>
</dbReference>
<dbReference type="GO" id="GO:0006261">
    <property type="term" value="P:DNA-templated DNA replication"/>
    <property type="evidence" value="ECO:0007669"/>
    <property type="project" value="TreeGrafter"/>
</dbReference>
<evidence type="ECO:0000259" key="9">
    <source>
        <dbReference type="SMART" id="SM00382"/>
    </source>
</evidence>
<sequence>MSDYKTLYRKYRPKTFEQVVGQEHVIKTLKNILTNRKIGHAYLFTGPKGTGKTSISKIFASVLNCVHSSEPTKACNFCLENLDNNLDIIEMDAASNNGVDEIRLLKEKVEQAPINGKFKIYIIDEVHMLSKSAFNALLKTLEEPPFHTIFILATTDPQKIPLTILSRVQRYNFKRISDNEIISHLKEILDIEKIKYEERALKTIALLSTGGMRDALSIADQASSFNDNFIDQESIERNFGVSSVDNYIKLLNKILEGNVKEIISTTNDFNDSGADANKLIKALMNLVKEWLLYSKTKDISFLNWITHEQLLKIKLSQSNAIIIYDELYEIFSKISRHESPYELIQIAFIALLEKIEIQKSNHTFMQNQEKIHIPEISPKIEETKKDSSISKFQNNSETQHITKENKVENSQNNDFFLEIQNDTFINKKFSVDEEEIFKEEDLLKKADEMIRQTNEFFIKLNEQNGDYNDLSRDLDEPSPNTSEFAKSELINTREITFFDKEIQNENHEEYLKKVLNALLYAKFKNEDFSKQYGTIKKNNEILSEKTNTEFVAEKELLKKAKLIGATKDAIIFVVSDEEALQELRSKSKDYDIQSYVDYLFSDGYKTLFFISINEKEDIANQFSSFRTIEGKIKIPFELYRPEAPALIDPKKANATELFNSIFKEEKRN</sequence>
<dbReference type="GO" id="GO:0005524">
    <property type="term" value="F:ATP binding"/>
    <property type="evidence" value="ECO:0007669"/>
    <property type="project" value="UniProtKB-KW"/>
</dbReference>
<dbReference type="Gene3D" id="1.20.272.10">
    <property type="match status" value="1"/>
</dbReference>
<keyword evidence="8" id="KW-0808">Transferase</keyword>
<reference evidence="10 11" key="1">
    <citation type="journal article" date="2012" name="J. Bacteriol.">
        <title>Genome annotation of five Mycoplasma canis strains.</title>
        <authorList>
            <person name="Brown D.R."/>
            <person name="May M."/>
            <person name="Michaels D.L."/>
            <person name="Barbet A.F."/>
        </authorList>
    </citation>
    <scope>NUCLEOTIDE SEQUENCE [LARGE SCALE GENOMIC DNA]</scope>
    <source>
        <strain evidence="10 11">UFG4</strain>
    </source>
</reference>
<dbReference type="NCBIfam" id="TIGR02397">
    <property type="entry name" value="dnaX_nterm"/>
    <property type="match status" value="1"/>
</dbReference>
<evidence type="ECO:0000313" key="10">
    <source>
        <dbReference type="EMBL" id="EIE41381.1"/>
    </source>
</evidence>
<dbReference type="EMBL" id="AJFU01000006">
    <property type="protein sequence ID" value="EIE41381.1"/>
    <property type="molecule type" value="Genomic_DNA"/>
</dbReference>
<dbReference type="InterPro" id="IPR045085">
    <property type="entry name" value="HLD_clamp_pol_III_gamma_tau"/>
</dbReference>
<dbReference type="PANTHER" id="PTHR11669:SF0">
    <property type="entry name" value="PROTEIN STICHEL-LIKE 2"/>
    <property type="match status" value="1"/>
</dbReference>
<keyword evidence="8" id="KW-0235">DNA replication</keyword>
<evidence type="ECO:0000256" key="7">
    <source>
        <dbReference type="ARBA" id="ARBA00049244"/>
    </source>
</evidence>
<dbReference type="Pfam" id="PF13177">
    <property type="entry name" value="DNA_pol3_delta2"/>
    <property type="match status" value="1"/>
</dbReference>
<dbReference type="Pfam" id="PF22608">
    <property type="entry name" value="DNAX_ATPase_lid"/>
    <property type="match status" value="1"/>
</dbReference>
<keyword evidence="4" id="KW-0862">Zinc</keyword>
<dbReference type="Gene3D" id="3.40.50.300">
    <property type="entry name" value="P-loop containing nucleotide triphosphate hydrolases"/>
    <property type="match status" value="1"/>
</dbReference>
<dbReference type="PRINTS" id="PR00300">
    <property type="entry name" value="CLPPROTEASEA"/>
</dbReference>
<comment type="catalytic activity">
    <reaction evidence="7 8">
        <text>DNA(n) + a 2'-deoxyribonucleoside 5'-triphosphate = DNA(n+1) + diphosphate</text>
        <dbReference type="Rhea" id="RHEA:22508"/>
        <dbReference type="Rhea" id="RHEA-COMP:17339"/>
        <dbReference type="Rhea" id="RHEA-COMP:17340"/>
        <dbReference type="ChEBI" id="CHEBI:33019"/>
        <dbReference type="ChEBI" id="CHEBI:61560"/>
        <dbReference type="ChEBI" id="CHEBI:173112"/>
        <dbReference type="EC" id="2.7.7.7"/>
    </reaction>
</comment>
<dbReference type="NCBIfam" id="NF004046">
    <property type="entry name" value="PRK05563.1"/>
    <property type="match status" value="1"/>
</dbReference>
<dbReference type="InterPro" id="IPR012763">
    <property type="entry name" value="DNA_pol_III_sug/sutau_N"/>
</dbReference>
<keyword evidence="5 8" id="KW-0067">ATP-binding</keyword>
<dbReference type="Gene3D" id="1.10.8.60">
    <property type="match status" value="1"/>
</dbReference>
<evidence type="ECO:0000313" key="11">
    <source>
        <dbReference type="Proteomes" id="UP000006229"/>
    </source>
</evidence>
<comment type="subunit">
    <text evidence="8">DNA polymerase III contains a core (composed of alpha, epsilon and theta chains) that associates with a tau subunit. This core dimerizes to form the POLIII' complex. PolIII' associates with the gamma complex (composed of gamma, delta, delta', psi and chi chains) and with the beta chain to form the complete DNA polymerase III complex.</text>
</comment>
<keyword evidence="8" id="KW-0548">Nucleotidyltransferase</keyword>
<dbReference type="GO" id="GO:0009360">
    <property type="term" value="C:DNA polymerase III complex"/>
    <property type="evidence" value="ECO:0007669"/>
    <property type="project" value="InterPro"/>
</dbReference>
<organism evidence="10 11">
    <name type="scientific">Mycoplasmopsis canis UFG4</name>
    <dbReference type="NCBI Taxonomy" id="1131455"/>
    <lineage>
        <taxon>Bacteria</taxon>
        <taxon>Bacillati</taxon>
        <taxon>Mycoplasmatota</taxon>
        <taxon>Mycoplasmoidales</taxon>
        <taxon>Metamycoplasmataceae</taxon>
        <taxon>Mycoplasmopsis</taxon>
    </lineage>
</organism>
<name>I1A4G0_9BACT</name>
<dbReference type="InterPro" id="IPR050238">
    <property type="entry name" value="DNA_Rep/Repair_Clamp_Loader"/>
</dbReference>
<dbReference type="GO" id="GO:0003887">
    <property type="term" value="F:DNA-directed DNA polymerase activity"/>
    <property type="evidence" value="ECO:0007669"/>
    <property type="project" value="UniProtKB-KW"/>
</dbReference>
<protein>
    <recommendedName>
        <fullName evidence="8">DNA polymerase III subunit gamma/tau</fullName>
        <ecNumber evidence="8">2.7.7.7</ecNumber>
    </recommendedName>
</protein>
<dbReference type="SMART" id="SM00382">
    <property type="entry name" value="AAA"/>
    <property type="match status" value="1"/>
</dbReference>
<feature type="domain" description="AAA+ ATPase" evidence="9">
    <location>
        <begin position="38"/>
        <end position="177"/>
    </location>
</feature>
<dbReference type="CDD" id="cd18137">
    <property type="entry name" value="HLD_clamp_pol_III_gamma_tau"/>
    <property type="match status" value="1"/>
</dbReference>
<dbReference type="Proteomes" id="UP000006229">
    <property type="component" value="Unassembled WGS sequence"/>
</dbReference>
<evidence type="ECO:0000256" key="6">
    <source>
        <dbReference type="ARBA" id="ARBA00022932"/>
    </source>
</evidence>
<comment type="similarity">
    <text evidence="1 8">Belongs to the DnaX/STICHEL family.</text>
</comment>
<evidence type="ECO:0000256" key="1">
    <source>
        <dbReference type="ARBA" id="ARBA00006360"/>
    </source>
</evidence>
<dbReference type="InterPro" id="IPR001270">
    <property type="entry name" value="ClpA/B"/>
</dbReference>
<dbReference type="SUPFAM" id="SSF52540">
    <property type="entry name" value="P-loop containing nucleoside triphosphate hydrolases"/>
    <property type="match status" value="1"/>
</dbReference>
<evidence type="ECO:0000256" key="8">
    <source>
        <dbReference type="RuleBase" id="RU364063"/>
    </source>
</evidence>
<keyword evidence="6 8" id="KW-0239">DNA-directed DNA polymerase</keyword>
<dbReference type="AlphaFoldDB" id="I1A4G0"/>
<dbReference type="GO" id="GO:0046872">
    <property type="term" value="F:metal ion binding"/>
    <property type="evidence" value="ECO:0007669"/>
    <property type="project" value="UniProtKB-KW"/>
</dbReference>
<dbReference type="PATRIC" id="fig|1131455.3.peg.556"/>
<comment type="caution">
    <text evidence="10">The sequence shown here is derived from an EMBL/GenBank/DDBJ whole genome shotgun (WGS) entry which is preliminary data.</text>
</comment>
<evidence type="ECO:0000256" key="2">
    <source>
        <dbReference type="ARBA" id="ARBA00022723"/>
    </source>
</evidence>
<evidence type="ECO:0000256" key="5">
    <source>
        <dbReference type="ARBA" id="ARBA00022840"/>
    </source>
</evidence>
<evidence type="ECO:0000256" key="3">
    <source>
        <dbReference type="ARBA" id="ARBA00022741"/>
    </source>
</evidence>
<dbReference type="FunFam" id="3.40.50.300:FF:000014">
    <property type="entry name" value="DNA polymerase III subunit gamma/tau"/>
    <property type="match status" value="1"/>
</dbReference>